<comment type="pathway">
    <text evidence="1 13">Purine metabolism; IMP biosynthesis via de novo pathway; 5-amino-1-(5-phospho-D-ribosyl)imidazole from N(2)-formyl-N(1)-(5-phospho-D-ribosyl)glycinamide: step 2/2.</text>
</comment>
<dbReference type="Gene3D" id="3.30.1330.10">
    <property type="entry name" value="PurM-like, N-terminal domain"/>
    <property type="match status" value="1"/>
</dbReference>
<accession>A0A426QHH3</accession>
<dbReference type="SUPFAM" id="SSF56042">
    <property type="entry name" value="PurM C-terminal domain-like"/>
    <property type="match status" value="1"/>
</dbReference>
<keyword evidence="17" id="KW-1185">Reference proteome</keyword>
<comment type="subcellular location">
    <subcellularLocation>
        <location evidence="13">Cytoplasm</location>
    </subcellularLocation>
</comment>
<keyword evidence="8 13" id="KW-0067">ATP-binding</keyword>
<keyword evidence="5 13" id="KW-0436">Ligase</keyword>
<dbReference type="EC" id="6.3.3.1" evidence="3 13"/>
<evidence type="ECO:0000256" key="12">
    <source>
        <dbReference type="ARBA" id="ARBA00049057"/>
    </source>
</evidence>
<dbReference type="FunFam" id="3.30.1330.10:FF:000001">
    <property type="entry name" value="Phosphoribosylformylglycinamidine cyclo-ligase"/>
    <property type="match status" value="1"/>
</dbReference>
<dbReference type="GO" id="GO:0004641">
    <property type="term" value="F:phosphoribosylformylglycinamidine cyclo-ligase activity"/>
    <property type="evidence" value="ECO:0007669"/>
    <property type="project" value="UniProtKB-UniRule"/>
</dbReference>
<dbReference type="NCBIfam" id="TIGR00878">
    <property type="entry name" value="purM"/>
    <property type="match status" value="1"/>
</dbReference>
<dbReference type="Gene3D" id="3.90.650.10">
    <property type="entry name" value="PurM-like C-terminal domain"/>
    <property type="match status" value="1"/>
</dbReference>
<dbReference type="EMBL" id="QZMU01000001">
    <property type="protein sequence ID" value="RRQ21215.1"/>
    <property type="molecule type" value="Genomic_DNA"/>
</dbReference>
<comment type="catalytic activity">
    <reaction evidence="12 13">
        <text>2-formamido-N(1)-(5-O-phospho-beta-D-ribosyl)acetamidine + ATP = 5-amino-1-(5-phospho-beta-D-ribosyl)imidazole + ADP + phosphate + H(+)</text>
        <dbReference type="Rhea" id="RHEA:23032"/>
        <dbReference type="ChEBI" id="CHEBI:15378"/>
        <dbReference type="ChEBI" id="CHEBI:30616"/>
        <dbReference type="ChEBI" id="CHEBI:43474"/>
        <dbReference type="ChEBI" id="CHEBI:137981"/>
        <dbReference type="ChEBI" id="CHEBI:147287"/>
        <dbReference type="ChEBI" id="CHEBI:456216"/>
        <dbReference type="EC" id="6.3.3.1"/>
    </reaction>
</comment>
<evidence type="ECO:0000259" key="14">
    <source>
        <dbReference type="Pfam" id="PF00586"/>
    </source>
</evidence>
<evidence type="ECO:0000256" key="9">
    <source>
        <dbReference type="ARBA" id="ARBA00031908"/>
    </source>
</evidence>
<evidence type="ECO:0000313" key="17">
    <source>
        <dbReference type="Proteomes" id="UP000287798"/>
    </source>
</evidence>
<dbReference type="GO" id="GO:0006189">
    <property type="term" value="P:'de novo' IMP biosynthetic process"/>
    <property type="evidence" value="ECO:0007669"/>
    <property type="project" value="UniProtKB-UniRule"/>
</dbReference>
<evidence type="ECO:0000256" key="11">
    <source>
        <dbReference type="ARBA" id="ARBA00033093"/>
    </source>
</evidence>
<name>A0A426QHH3_9GAMM</name>
<evidence type="ECO:0000256" key="2">
    <source>
        <dbReference type="ARBA" id="ARBA00010280"/>
    </source>
</evidence>
<dbReference type="AlphaFoldDB" id="A0A426QHH3"/>
<gene>
    <name evidence="13" type="primary">purM</name>
    <name evidence="16" type="ORF">D6C00_04090</name>
</gene>
<dbReference type="Pfam" id="PF00586">
    <property type="entry name" value="AIRS"/>
    <property type="match status" value="1"/>
</dbReference>
<feature type="domain" description="PurM-like N-terminal" evidence="14">
    <location>
        <begin position="102"/>
        <end position="207"/>
    </location>
</feature>
<organism evidence="16 17">
    <name type="scientific">Thiohalobacter thiocyanaticus</name>
    <dbReference type="NCBI Taxonomy" id="585455"/>
    <lineage>
        <taxon>Bacteria</taxon>
        <taxon>Pseudomonadati</taxon>
        <taxon>Pseudomonadota</taxon>
        <taxon>Gammaproteobacteria</taxon>
        <taxon>Thiohalobacterales</taxon>
        <taxon>Thiohalobacteraceae</taxon>
        <taxon>Thiohalobacter</taxon>
    </lineage>
</organism>
<proteinExistence type="inferred from homology"/>
<evidence type="ECO:0000256" key="7">
    <source>
        <dbReference type="ARBA" id="ARBA00022755"/>
    </source>
</evidence>
<dbReference type="InterPro" id="IPR004733">
    <property type="entry name" value="PurM_cligase"/>
</dbReference>
<evidence type="ECO:0000256" key="1">
    <source>
        <dbReference type="ARBA" id="ARBA00004686"/>
    </source>
</evidence>
<evidence type="ECO:0000313" key="16">
    <source>
        <dbReference type="EMBL" id="RRQ21215.1"/>
    </source>
</evidence>
<evidence type="ECO:0000256" key="3">
    <source>
        <dbReference type="ARBA" id="ARBA00013047"/>
    </source>
</evidence>
<dbReference type="PANTHER" id="PTHR10520:SF12">
    <property type="entry name" value="TRIFUNCTIONAL PURINE BIOSYNTHETIC PROTEIN ADENOSINE-3"/>
    <property type="match status" value="1"/>
</dbReference>
<evidence type="ECO:0000256" key="13">
    <source>
        <dbReference type="HAMAP-Rule" id="MF_00741"/>
    </source>
</evidence>
<dbReference type="Pfam" id="PF02769">
    <property type="entry name" value="AIRS_C"/>
    <property type="match status" value="1"/>
</dbReference>
<dbReference type="HAMAP" id="MF_00741">
    <property type="entry name" value="AIRS"/>
    <property type="match status" value="1"/>
</dbReference>
<dbReference type="GO" id="GO:0004637">
    <property type="term" value="F:phosphoribosylamine-glycine ligase activity"/>
    <property type="evidence" value="ECO:0007669"/>
    <property type="project" value="TreeGrafter"/>
</dbReference>
<evidence type="ECO:0000256" key="6">
    <source>
        <dbReference type="ARBA" id="ARBA00022741"/>
    </source>
</evidence>
<dbReference type="Proteomes" id="UP000287798">
    <property type="component" value="Unassembled WGS sequence"/>
</dbReference>
<dbReference type="UniPathway" id="UPA00074">
    <property type="reaction ID" value="UER00129"/>
</dbReference>
<comment type="caution">
    <text evidence="16">The sequence shown here is derived from an EMBL/GenBank/DDBJ whole genome shotgun (WGS) entry which is preliminary data.</text>
</comment>
<protein>
    <recommendedName>
        <fullName evidence="4 13">Phosphoribosylformylglycinamidine cyclo-ligase</fullName>
        <ecNumber evidence="3 13">6.3.3.1</ecNumber>
    </recommendedName>
    <alternativeName>
        <fullName evidence="10 13">AIR synthase</fullName>
    </alternativeName>
    <alternativeName>
        <fullName evidence="11 13">AIRS</fullName>
    </alternativeName>
    <alternativeName>
        <fullName evidence="9 13">Phosphoribosyl-aminoimidazole synthetase</fullName>
    </alternativeName>
</protein>
<comment type="similarity">
    <text evidence="2 13">Belongs to the AIR synthase family.</text>
</comment>
<dbReference type="FunFam" id="3.90.650.10:FF:000001">
    <property type="entry name" value="Phosphoribosylformylglycinamidine cyclo-ligase"/>
    <property type="match status" value="1"/>
</dbReference>
<dbReference type="PANTHER" id="PTHR10520">
    <property type="entry name" value="TRIFUNCTIONAL PURINE BIOSYNTHETIC PROTEIN ADENOSINE-3-RELATED"/>
    <property type="match status" value="1"/>
</dbReference>
<dbReference type="SUPFAM" id="SSF55326">
    <property type="entry name" value="PurM N-terminal domain-like"/>
    <property type="match status" value="1"/>
</dbReference>
<sequence>MVLFPIRIVSYWGPVARYNSTNAFAARPPTARPLLEIVAVSSRSPEGPLSYKAAGVDIDAGNALVERIKPAVRATRREGVLGGLGGFGGLFELPRDKYRNPVLVSGTDGVGTKLKLAIETNRHDGIGIDLVAMCVNDIVVTGAEPLFFLDYYATGQLDVDTGAAVVEGIAAGCRQAGAALIGGETAEMPGMYSRGDYDLAGFAVGIVEKDRIITGETVRPGDALLALGASGPHSNGYSLVRSVLERTGADLAQPLGDATLGDALLAPTRIYVRSILALLEQVEVRALAHITGGGLPENLPRVLPAGCRARLDAASWDWPEVFRWLQDGGDIAEAEMYRTFNCGVGMVIAVPADQADTALASLQSSGERAWRIGEIAAGEAAVEFSR</sequence>
<dbReference type="GO" id="GO:0046084">
    <property type="term" value="P:adenine biosynthetic process"/>
    <property type="evidence" value="ECO:0007669"/>
    <property type="project" value="TreeGrafter"/>
</dbReference>
<keyword evidence="13" id="KW-0963">Cytoplasm</keyword>
<reference evidence="16 17" key="1">
    <citation type="journal article" date="2010" name="Int. J. Syst. Evol. Microbiol.">
        <title>Thiohalobacter thiocyanaticus gen. nov., sp. nov., a moderately halophilic, sulfur-oxidizing gammaproteobacterium from hypersaline lakes, that utilizes thiocyanate.</title>
        <authorList>
            <person name="Sorokin D.Y."/>
            <person name="Kovaleva O.L."/>
            <person name="Tourova T.P."/>
            <person name="Muyzer G."/>
        </authorList>
    </citation>
    <scope>NUCLEOTIDE SEQUENCE [LARGE SCALE GENOMIC DNA]</scope>
    <source>
        <strain evidence="16 17">Hrh1</strain>
    </source>
</reference>
<dbReference type="InterPro" id="IPR036921">
    <property type="entry name" value="PurM-like_N_sf"/>
</dbReference>
<evidence type="ECO:0000256" key="4">
    <source>
        <dbReference type="ARBA" id="ARBA00020367"/>
    </source>
</evidence>
<dbReference type="CDD" id="cd02196">
    <property type="entry name" value="PurM"/>
    <property type="match status" value="1"/>
</dbReference>
<dbReference type="InterPro" id="IPR010918">
    <property type="entry name" value="PurM-like_C_dom"/>
</dbReference>
<feature type="domain" description="PurM-like C-terminal" evidence="15">
    <location>
        <begin position="219"/>
        <end position="379"/>
    </location>
</feature>
<dbReference type="InterPro" id="IPR016188">
    <property type="entry name" value="PurM-like_N"/>
</dbReference>
<keyword evidence="6 13" id="KW-0547">Nucleotide-binding</keyword>
<dbReference type="GO" id="GO:0005829">
    <property type="term" value="C:cytosol"/>
    <property type="evidence" value="ECO:0007669"/>
    <property type="project" value="TreeGrafter"/>
</dbReference>
<evidence type="ECO:0000256" key="8">
    <source>
        <dbReference type="ARBA" id="ARBA00022840"/>
    </source>
</evidence>
<evidence type="ECO:0000259" key="15">
    <source>
        <dbReference type="Pfam" id="PF02769"/>
    </source>
</evidence>
<dbReference type="OrthoDB" id="9777881at2"/>
<keyword evidence="7 13" id="KW-0658">Purine biosynthesis</keyword>
<evidence type="ECO:0000256" key="10">
    <source>
        <dbReference type="ARBA" id="ARBA00032931"/>
    </source>
</evidence>
<dbReference type="GO" id="GO:0005524">
    <property type="term" value="F:ATP binding"/>
    <property type="evidence" value="ECO:0007669"/>
    <property type="project" value="UniProtKB-KW"/>
</dbReference>
<evidence type="ECO:0000256" key="5">
    <source>
        <dbReference type="ARBA" id="ARBA00022598"/>
    </source>
</evidence>
<dbReference type="InterPro" id="IPR036676">
    <property type="entry name" value="PurM-like_C_sf"/>
</dbReference>